<dbReference type="Pfam" id="PF00156">
    <property type="entry name" value="Pribosyltran"/>
    <property type="match status" value="1"/>
</dbReference>
<name>A0A0V1BC73_TRISP</name>
<keyword evidence="9 13" id="KW-0479">Metal-binding</keyword>
<dbReference type="InterPro" id="IPR050408">
    <property type="entry name" value="HGPRT"/>
</dbReference>
<evidence type="ECO:0000256" key="12">
    <source>
        <dbReference type="ARBA" id="ARBA00022842"/>
    </source>
</evidence>
<keyword evidence="10 13" id="KW-0660">Purine salvage</keyword>
<keyword evidence="12 13" id="KW-0460">Magnesium</keyword>
<accession>A0A0V1BC73</accession>
<protein>
    <recommendedName>
        <fullName evidence="5 13">Hypoxanthine phosphoribosyltransferase</fullName>
        <ecNumber evidence="5 13">2.4.2.8</ecNumber>
    </recommendedName>
</protein>
<comment type="pathway">
    <text evidence="3 13">Purine metabolism; IMP biosynthesis via salvage pathway; IMP from hypoxanthine: step 1/1.</text>
</comment>
<dbReference type="GO" id="GO:0046100">
    <property type="term" value="P:hypoxanthine metabolic process"/>
    <property type="evidence" value="ECO:0007669"/>
    <property type="project" value="TreeGrafter"/>
</dbReference>
<comment type="subcellular location">
    <subcellularLocation>
        <location evidence="2 13">Cytoplasm</location>
    </subcellularLocation>
</comment>
<evidence type="ECO:0000256" key="5">
    <source>
        <dbReference type="ARBA" id="ARBA00011895"/>
    </source>
</evidence>
<gene>
    <name evidence="15" type="primary">HPRT1</name>
    <name evidence="15" type="ORF">T01_3357</name>
</gene>
<keyword evidence="16" id="KW-1185">Reference proteome</keyword>
<evidence type="ECO:0000256" key="10">
    <source>
        <dbReference type="ARBA" id="ARBA00022726"/>
    </source>
</evidence>
<dbReference type="GO" id="GO:0032264">
    <property type="term" value="P:IMP salvage"/>
    <property type="evidence" value="ECO:0007669"/>
    <property type="project" value="UniProtKB-UniPathway"/>
</dbReference>
<dbReference type="PANTHER" id="PTHR43340">
    <property type="entry name" value="HYPOXANTHINE-GUANINE PHOSPHORIBOSYLTRANSFERASE"/>
    <property type="match status" value="1"/>
</dbReference>
<dbReference type="UniPathway" id="UPA00591">
    <property type="reaction ID" value="UER00648"/>
</dbReference>
<evidence type="ECO:0000259" key="14">
    <source>
        <dbReference type="Pfam" id="PF00156"/>
    </source>
</evidence>
<keyword evidence="7 13" id="KW-0328">Glycosyltransferase</keyword>
<evidence type="ECO:0000256" key="7">
    <source>
        <dbReference type="ARBA" id="ARBA00022676"/>
    </source>
</evidence>
<dbReference type="EMBL" id="JYDH01000067">
    <property type="protein sequence ID" value="KRY34487.1"/>
    <property type="molecule type" value="Genomic_DNA"/>
</dbReference>
<dbReference type="GO" id="GO:0006178">
    <property type="term" value="P:guanine salvage"/>
    <property type="evidence" value="ECO:0007669"/>
    <property type="project" value="TreeGrafter"/>
</dbReference>
<dbReference type="eggNOG" id="KOG3367">
    <property type="taxonomic scope" value="Eukaryota"/>
</dbReference>
<dbReference type="SUPFAM" id="SSF53271">
    <property type="entry name" value="PRTase-like"/>
    <property type="match status" value="1"/>
</dbReference>
<evidence type="ECO:0000313" key="16">
    <source>
        <dbReference type="Proteomes" id="UP000054776"/>
    </source>
</evidence>
<organism evidence="15 16">
    <name type="scientific">Trichinella spiralis</name>
    <name type="common">Trichina worm</name>
    <dbReference type="NCBI Taxonomy" id="6334"/>
    <lineage>
        <taxon>Eukaryota</taxon>
        <taxon>Metazoa</taxon>
        <taxon>Ecdysozoa</taxon>
        <taxon>Nematoda</taxon>
        <taxon>Enoplea</taxon>
        <taxon>Dorylaimia</taxon>
        <taxon>Trichinellida</taxon>
        <taxon>Trichinellidae</taxon>
        <taxon>Trichinella</taxon>
    </lineage>
</organism>
<dbReference type="PANTHER" id="PTHR43340:SF1">
    <property type="entry name" value="HYPOXANTHINE PHOSPHORIBOSYLTRANSFERASE"/>
    <property type="match status" value="1"/>
</dbReference>
<evidence type="ECO:0000256" key="1">
    <source>
        <dbReference type="ARBA" id="ARBA00001946"/>
    </source>
</evidence>
<dbReference type="CDD" id="cd06223">
    <property type="entry name" value="PRTases_typeI"/>
    <property type="match status" value="1"/>
</dbReference>
<evidence type="ECO:0000256" key="8">
    <source>
        <dbReference type="ARBA" id="ARBA00022679"/>
    </source>
</evidence>
<dbReference type="InterPro" id="IPR005904">
    <property type="entry name" value="Hxn_phspho_trans"/>
</dbReference>
<keyword evidence="6 13" id="KW-0963">Cytoplasm</keyword>
<evidence type="ECO:0000256" key="6">
    <source>
        <dbReference type="ARBA" id="ARBA00022490"/>
    </source>
</evidence>
<dbReference type="Proteomes" id="UP000054776">
    <property type="component" value="Unassembled WGS sequence"/>
</dbReference>
<sequence length="251" mass="29512">MICLLFLSKTRHRKIERNNYNNIVLENQYYSTNYSFQMDDDFKSVKISTGHSLDEYSVPDRFKPFLDRVLIPFNLIDERISALADMLHQKYLDEDLVLVCVLKGAFRFFSSLYDKLVRIRNNCTGNLYYDFVRLQSYVDTKSTGVVQVCMFKPSFRRKHIVIVEDIVESGKTLEKLNSLVESYEPLSVRYVTLLTKRMPERRCLEPDFACFEIPDLFIVGFGFDYNEIFREMDHICVIRESAMTSISSSTH</sequence>
<evidence type="ECO:0000256" key="9">
    <source>
        <dbReference type="ARBA" id="ARBA00022723"/>
    </source>
</evidence>
<dbReference type="InParanoid" id="A0A0V1BC73"/>
<dbReference type="OrthoDB" id="9449045at2759"/>
<reference evidence="15 16" key="1">
    <citation type="submission" date="2015-01" db="EMBL/GenBank/DDBJ databases">
        <title>Evolution of Trichinella species and genotypes.</title>
        <authorList>
            <person name="Korhonen P.K."/>
            <person name="Edoardo P."/>
            <person name="Giuseppe L.R."/>
            <person name="Gasser R.B."/>
        </authorList>
    </citation>
    <scope>NUCLEOTIDE SEQUENCE [LARGE SCALE GENOMIC DNA]</scope>
    <source>
        <strain evidence="15">ISS3</strain>
    </source>
</reference>
<dbReference type="AlphaFoldDB" id="A0A0V1BC73"/>
<evidence type="ECO:0000313" key="15">
    <source>
        <dbReference type="EMBL" id="KRY34487.1"/>
    </source>
</evidence>
<feature type="domain" description="Phosphoribosyltransferase" evidence="14">
    <location>
        <begin position="80"/>
        <end position="225"/>
    </location>
</feature>
<dbReference type="GO" id="GO:0032263">
    <property type="term" value="P:GMP salvage"/>
    <property type="evidence" value="ECO:0007669"/>
    <property type="project" value="TreeGrafter"/>
</dbReference>
<dbReference type="GO" id="GO:0000166">
    <property type="term" value="F:nucleotide binding"/>
    <property type="evidence" value="ECO:0007669"/>
    <property type="project" value="UniProtKB-KW"/>
</dbReference>
<comment type="similarity">
    <text evidence="4 13">Belongs to the purine/pyrimidine phosphoribosyltransferase family.</text>
</comment>
<dbReference type="STRING" id="6334.A0A0V1BC73"/>
<dbReference type="InterPro" id="IPR000836">
    <property type="entry name" value="PRTase_dom"/>
</dbReference>
<comment type="caution">
    <text evidence="15">The sequence shown here is derived from an EMBL/GenBank/DDBJ whole genome shotgun (WGS) entry which is preliminary data.</text>
</comment>
<dbReference type="GO" id="GO:0005829">
    <property type="term" value="C:cytosol"/>
    <property type="evidence" value="ECO:0007669"/>
    <property type="project" value="TreeGrafter"/>
</dbReference>
<dbReference type="FunCoup" id="A0A0V1BC73">
    <property type="interactions" value="651"/>
</dbReference>
<evidence type="ECO:0000256" key="11">
    <source>
        <dbReference type="ARBA" id="ARBA00022741"/>
    </source>
</evidence>
<comment type="catalytic activity">
    <reaction evidence="13">
        <text>IMP + diphosphate = hypoxanthine + 5-phospho-alpha-D-ribose 1-diphosphate</text>
        <dbReference type="Rhea" id="RHEA:17973"/>
        <dbReference type="ChEBI" id="CHEBI:17368"/>
        <dbReference type="ChEBI" id="CHEBI:33019"/>
        <dbReference type="ChEBI" id="CHEBI:58017"/>
        <dbReference type="ChEBI" id="CHEBI:58053"/>
        <dbReference type="EC" id="2.4.2.8"/>
    </reaction>
</comment>
<evidence type="ECO:0000256" key="3">
    <source>
        <dbReference type="ARBA" id="ARBA00004669"/>
    </source>
</evidence>
<proteinExistence type="inferred from homology"/>
<evidence type="ECO:0000256" key="4">
    <source>
        <dbReference type="ARBA" id="ARBA00008391"/>
    </source>
</evidence>
<dbReference type="InterPro" id="IPR029057">
    <property type="entry name" value="PRTase-like"/>
</dbReference>
<keyword evidence="11 13" id="KW-0547">Nucleotide-binding</keyword>
<dbReference type="GO" id="GO:0000287">
    <property type="term" value="F:magnesium ion binding"/>
    <property type="evidence" value="ECO:0007669"/>
    <property type="project" value="TreeGrafter"/>
</dbReference>
<evidence type="ECO:0000256" key="13">
    <source>
        <dbReference type="RuleBase" id="RU364099"/>
    </source>
</evidence>
<dbReference type="GO" id="GO:0006166">
    <property type="term" value="P:purine ribonucleoside salvage"/>
    <property type="evidence" value="ECO:0007669"/>
    <property type="project" value="UniProtKB-KW"/>
</dbReference>
<dbReference type="NCBIfam" id="TIGR01203">
    <property type="entry name" value="HGPRTase"/>
    <property type="match status" value="1"/>
</dbReference>
<dbReference type="Gene3D" id="3.40.50.2020">
    <property type="match status" value="1"/>
</dbReference>
<dbReference type="GO" id="GO:0004422">
    <property type="term" value="F:hypoxanthine phosphoribosyltransferase activity"/>
    <property type="evidence" value="ECO:0007669"/>
    <property type="project" value="InterPro"/>
</dbReference>
<evidence type="ECO:0000256" key="2">
    <source>
        <dbReference type="ARBA" id="ARBA00004496"/>
    </source>
</evidence>
<comment type="cofactor">
    <cofactor evidence="1 13">
        <name>Mg(2+)</name>
        <dbReference type="ChEBI" id="CHEBI:18420"/>
    </cofactor>
</comment>
<keyword evidence="8 13" id="KW-0808">Transferase</keyword>
<dbReference type="EC" id="2.4.2.8" evidence="5 13"/>